<dbReference type="InterPro" id="IPR025635">
    <property type="entry name" value="DUF4293"/>
</dbReference>
<dbReference type="RefSeq" id="WP_346819170.1">
    <property type="nucleotide sequence ID" value="NZ_JBDKWZ010000001.1"/>
</dbReference>
<evidence type="ECO:0000313" key="3">
    <source>
        <dbReference type="Proteomes" id="UP001403385"/>
    </source>
</evidence>
<dbReference type="AlphaFoldDB" id="A0AAW9RY65"/>
<comment type="caution">
    <text evidence="2">The sequence shown here is derived from an EMBL/GenBank/DDBJ whole genome shotgun (WGS) entry which is preliminary data.</text>
</comment>
<keyword evidence="3" id="KW-1185">Reference proteome</keyword>
<dbReference type="Pfam" id="PF14126">
    <property type="entry name" value="DUF4293"/>
    <property type="match status" value="1"/>
</dbReference>
<keyword evidence="1" id="KW-1133">Transmembrane helix</keyword>
<sequence length="158" mass="17643">MLQRVQSIFLALVAIAMFSVVFTSIWEKTSSEGTETVVLTALQMVHSKGEEAVNTVNTFYIAALAFLSAAVAIGSIFSYKSRLTQLKLNLLNVLLMAATIGCMVYFLFEGTKYFEVKTNQGAFDIGFYLPAVGLFFNLLANRFIRKDEKLVRSSDRLR</sequence>
<feature type="transmembrane region" description="Helical" evidence="1">
    <location>
        <begin position="7"/>
        <end position="26"/>
    </location>
</feature>
<evidence type="ECO:0000256" key="1">
    <source>
        <dbReference type="SAM" id="Phobius"/>
    </source>
</evidence>
<evidence type="ECO:0000313" key="2">
    <source>
        <dbReference type="EMBL" id="MEN7546382.1"/>
    </source>
</evidence>
<accession>A0AAW9RY65</accession>
<proteinExistence type="predicted"/>
<organism evidence="2 3">
    <name type="scientific">Rapidithrix thailandica</name>
    <dbReference type="NCBI Taxonomy" id="413964"/>
    <lineage>
        <taxon>Bacteria</taxon>
        <taxon>Pseudomonadati</taxon>
        <taxon>Bacteroidota</taxon>
        <taxon>Cytophagia</taxon>
        <taxon>Cytophagales</taxon>
        <taxon>Flammeovirgaceae</taxon>
        <taxon>Rapidithrix</taxon>
    </lineage>
</organism>
<keyword evidence="1" id="KW-0472">Membrane</keyword>
<gene>
    <name evidence="2" type="ORF">AAG747_00590</name>
</gene>
<dbReference type="Proteomes" id="UP001403385">
    <property type="component" value="Unassembled WGS sequence"/>
</dbReference>
<keyword evidence="1" id="KW-0812">Transmembrane</keyword>
<feature type="transmembrane region" description="Helical" evidence="1">
    <location>
        <begin position="120"/>
        <end position="140"/>
    </location>
</feature>
<name>A0AAW9RY65_9BACT</name>
<dbReference type="EMBL" id="JBDKWZ010000001">
    <property type="protein sequence ID" value="MEN7546382.1"/>
    <property type="molecule type" value="Genomic_DNA"/>
</dbReference>
<feature type="transmembrane region" description="Helical" evidence="1">
    <location>
        <begin position="59"/>
        <end position="78"/>
    </location>
</feature>
<protein>
    <submittedName>
        <fullName evidence="2">DUF4293 domain-containing protein</fullName>
    </submittedName>
</protein>
<feature type="transmembrane region" description="Helical" evidence="1">
    <location>
        <begin position="90"/>
        <end position="108"/>
    </location>
</feature>
<reference evidence="2 3" key="1">
    <citation type="submission" date="2024-04" db="EMBL/GenBank/DDBJ databases">
        <title>Novel genus in family Flammeovirgaceae.</title>
        <authorList>
            <person name="Nguyen T.H."/>
            <person name="Vuong T.Q."/>
            <person name="Le H."/>
            <person name="Kim S.-G."/>
        </authorList>
    </citation>
    <scope>NUCLEOTIDE SEQUENCE [LARGE SCALE GENOMIC DNA]</scope>
    <source>
        <strain evidence="2 3">JCM 23209</strain>
    </source>
</reference>